<feature type="domain" description="Reverse transcriptase Ty1/copia-type" evidence="1">
    <location>
        <begin position="3"/>
        <end position="79"/>
    </location>
</feature>
<sequence>MTHVDDIVVTGSSITDINKVISQFHDNFALKDMGRINFFLGIEVQHTPQGLFLNQKKYVSEILHKTGMAIAAPTPTPMVSTPKLVASDGSPSFAGGHLYQSTVGMLQYLCITRPDLAFCVNKLSQYMNLPSDIH</sequence>
<dbReference type="Pfam" id="PF07727">
    <property type="entry name" value="RVT_2"/>
    <property type="match status" value="1"/>
</dbReference>
<proteinExistence type="predicted"/>
<dbReference type="InterPro" id="IPR013103">
    <property type="entry name" value="RVT_2"/>
</dbReference>
<dbReference type="GeneID" id="121226811"/>
<protein>
    <submittedName>
        <fullName evidence="3">Uncharacterized mitochondrial protein AtMg00810-like</fullName>
    </submittedName>
</protein>
<dbReference type="SUPFAM" id="SSF56672">
    <property type="entry name" value="DNA/RNA polymerases"/>
    <property type="match status" value="1"/>
</dbReference>
<accession>A0ABM3BH65</accession>
<reference evidence="3" key="1">
    <citation type="submission" date="2025-08" db="UniProtKB">
        <authorList>
            <consortium name="RefSeq"/>
        </authorList>
    </citation>
    <scope>IDENTIFICATION</scope>
</reference>
<evidence type="ECO:0000313" key="2">
    <source>
        <dbReference type="Proteomes" id="UP000818029"/>
    </source>
</evidence>
<dbReference type="InterPro" id="IPR043502">
    <property type="entry name" value="DNA/RNA_pol_sf"/>
</dbReference>
<evidence type="ECO:0000259" key="1">
    <source>
        <dbReference type="Pfam" id="PF07727"/>
    </source>
</evidence>
<dbReference type="Proteomes" id="UP000818029">
    <property type="component" value="Unplaced"/>
</dbReference>
<keyword evidence="2" id="KW-1185">Reference proteome</keyword>
<organism evidence="2 3">
    <name type="scientific">Gossypium hirsutum</name>
    <name type="common">Upland cotton</name>
    <name type="synonym">Gossypium mexicanum</name>
    <dbReference type="NCBI Taxonomy" id="3635"/>
    <lineage>
        <taxon>Eukaryota</taxon>
        <taxon>Viridiplantae</taxon>
        <taxon>Streptophyta</taxon>
        <taxon>Embryophyta</taxon>
        <taxon>Tracheophyta</taxon>
        <taxon>Spermatophyta</taxon>
        <taxon>Magnoliopsida</taxon>
        <taxon>eudicotyledons</taxon>
        <taxon>Gunneridae</taxon>
        <taxon>Pentapetalae</taxon>
        <taxon>rosids</taxon>
        <taxon>malvids</taxon>
        <taxon>Malvales</taxon>
        <taxon>Malvaceae</taxon>
        <taxon>Malvoideae</taxon>
        <taxon>Gossypium</taxon>
    </lineage>
</organism>
<evidence type="ECO:0000313" key="3">
    <source>
        <dbReference type="RefSeq" id="XP_040966391.1"/>
    </source>
</evidence>
<gene>
    <name evidence="3" type="primary">LOC121226811</name>
</gene>
<dbReference type="RefSeq" id="XP_040966391.1">
    <property type="nucleotide sequence ID" value="XM_041110457.1"/>
</dbReference>
<name>A0ABM3BH65_GOSHI</name>